<keyword evidence="1" id="KW-0456">Lyase</keyword>
<name>A0A345ZWW5_9HYPH</name>
<accession>A0A345ZWW5</accession>
<dbReference type="InterPro" id="IPR006680">
    <property type="entry name" value="Amidohydro-rel"/>
</dbReference>
<sequence>MSCLLGIAWRKRGCLVNKKPNCPIIAIEEHYWDPELAKHFLGIEAARGNETDERLYDLGALRLKEMDEAGVDMQVLSHGAPAAQKLPLDIAAELTAHVNDRLAKVCAANPKRFAAFAALPTADPQAAADELERTVTTHGFKGAMIHGLANGEFLDNKKFWPIFARAEKLDVPIYFHPSLPDPRVSEAYYQDYAKDFPLVVRPAWGFTVETATQAIRLVLSGVFDAHPNLKIILGHFGETLPFLLWRIDHSLKRPGQKPLNFRDIFCKNFYVTTSGFFSNPALLCCVMEMGVDHILFAVDWPFVMNPLGVDWMQTVPLSDADKAKILSGNAQRLLRL</sequence>
<dbReference type="GO" id="GO:0016787">
    <property type="term" value="F:hydrolase activity"/>
    <property type="evidence" value="ECO:0007669"/>
    <property type="project" value="UniProtKB-KW"/>
</dbReference>
<dbReference type="EMBL" id="CP031417">
    <property type="protein sequence ID" value="AXK81412.1"/>
    <property type="molecule type" value="Genomic_DNA"/>
</dbReference>
<keyword evidence="3" id="KW-0378">Hydrolase</keyword>
<dbReference type="GO" id="GO:0016831">
    <property type="term" value="F:carboxy-lyase activity"/>
    <property type="evidence" value="ECO:0007669"/>
    <property type="project" value="InterPro"/>
</dbReference>
<evidence type="ECO:0000313" key="3">
    <source>
        <dbReference type="EMBL" id="AXK81412.1"/>
    </source>
</evidence>
<dbReference type="KEGG" id="ptaw:DW352_13375"/>
<dbReference type="InterPro" id="IPR032466">
    <property type="entry name" value="Metal_Hydrolase"/>
</dbReference>
<dbReference type="GO" id="GO:0019748">
    <property type="term" value="P:secondary metabolic process"/>
    <property type="evidence" value="ECO:0007669"/>
    <property type="project" value="TreeGrafter"/>
</dbReference>
<dbReference type="Gene3D" id="3.20.20.140">
    <property type="entry name" value="Metal-dependent hydrolases"/>
    <property type="match status" value="1"/>
</dbReference>
<proteinExistence type="predicted"/>
<reference evidence="3 4" key="1">
    <citation type="submission" date="2018-07" db="EMBL/GenBank/DDBJ databases">
        <authorList>
            <person name="Quirk P.G."/>
            <person name="Krulwich T.A."/>
        </authorList>
    </citation>
    <scope>NUCLEOTIDE SEQUENCE [LARGE SCALE GENOMIC DNA]</scope>
    <source>
        <strain evidence="3 4">CC-BB4</strain>
    </source>
</reference>
<dbReference type="SUPFAM" id="SSF51556">
    <property type="entry name" value="Metallo-dependent hydrolases"/>
    <property type="match status" value="1"/>
</dbReference>
<evidence type="ECO:0000256" key="1">
    <source>
        <dbReference type="ARBA" id="ARBA00023239"/>
    </source>
</evidence>
<keyword evidence="4" id="KW-1185">Reference proteome</keyword>
<feature type="domain" description="Amidohydrolase-related" evidence="2">
    <location>
        <begin position="30"/>
        <end position="336"/>
    </location>
</feature>
<dbReference type="PANTHER" id="PTHR21240">
    <property type="entry name" value="2-AMINO-3-CARBOXYLMUCONATE-6-SEMIALDEHYDE DECARBOXYLASE"/>
    <property type="match status" value="1"/>
</dbReference>
<gene>
    <name evidence="3" type="ORF">DW352_13375</name>
</gene>
<dbReference type="InterPro" id="IPR032465">
    <property type="entry name" value="ACMSD"/>
</dbReference>
<dbReference type="OrthoDB" id="149172at2"/>
<evidence type="ECO:0000259" key="2">
    <source>
        <dbReference type="Pfam" id="PF04909"/>
    </source>
</evidence>
<organism evidence="3 4">
    <name type="scientific">Pseudolabrys taiwanensis</name>
    <dbReference type="NCBI Taxonomy" id="331696"/>
    <lineage>
        <taxon>Bacteria</taxon>
        <taxon>Pseudomonadati</taxon>
        <taxon>Pseudomonadota</taxon>
        <taxon>Alphaproteobacteria</taxon>
        <taxon>Hyphomicrobiales</taxon>
        <taxon>Xanthobacteraceae</taxon>
        <taxon>Pseudolabrys</taxon>
    </lineage>
</organism>
<dbReference type="GO" id="GO:0005829">
    <property type="term" value="C:cytosol"/>
    <property type="evidence" value="ECO:0007669"/>
    <property type="project" value="TreeGrafter"/>
</dbReference>
<evidence type="ECO:0000313" key="4">
    <source>
        <dbReference type="Proteomes" id="UP000254889"/>
    </source>
</evidence>
<dbReference type="Proteomes" id="UP000254889">
    <property type="component" value="Chromosome"/>
</dbReference>
<protein>
    <submittedName>
        <fullName evidence="3">Amidohydrolase</fullName>
    </submittedName>
</protein>
<dbReference type="AlphaFoldDB" id="A0A345ZWW5"/>
<dbReference type="PANTHER" id="PTHR21240:SF30">
    <property type="entry name" value="AMIDOHYDROLASE-RELATED DOMAIN-CONTAINING PROTEIN-RELATED"/>
    <property type="match status" value="1"/>
</dbReference>
<dbReference type="Pfam" id="PF04909">
    <property type="entry name" value="Amidohydro_2"/>
    <property type="match status" value="1"/>
</dbReference>